<dbReference type="Gene3D" id="3.30.530.20">
    <property type="match status" value="1"/>
</dbReference>
<evidence type="ECO:0000313" key="2">
    <source>
        <dbReference type="Proteomes" id="UP001324993"/>
    </source>
</evidence>
<dbReference type="SUPFAM" id="SSF55961">
    <property type="entry name" value="Bet v1-like"/>
    <property type="match status" value="1"/>
</dbReference>
<dbReference type="EMBL" id="CP138858">
    <property type="protein sequence ID" value="WPJ97387.1"/>
    <property type="molecule type" value="Genomic_DNA"/>
</dbReference>
<accession>A0ABZ0RR66</accession>
<name>A0ABZ0RR66_9BACT</name>
<organism evidence="1 2">
    <name type="scientific">Coraliomargarita algicola</name>
    <dbReference type="NCBI Taxonomy" id="3092156"/>
    <lineage>
        <taxon>Bacteria</taxon>
        <taxon>Pseudomonadati</taxon>
        <taxon>Verrucomicrobiota</taxon>
        <taxon>Opitutia</taxon>
        <taxon>Puniceicoccales</taxon>
        <taxon>Coraliomargaritaceae</taxon>
        <taxon>Coraliomargarita</taxon>
    </lineage>
</organism>
<keyword evidence="2" id="KW-1185">Reference proteome</keyword>
<reference evidence="1 2" key="1">
    <citation type="submission" date="2023-11" db="EMBL/GenBank/DDBJ databases">
        <title>Coraliomargarita sp. nov., isolated from marine algae.</title>
        <authorList>
            <person name="Lee J.K."/>
            <person name="Baek J.H."/>
            <person name="Kim J.M."/>
            <person name="Choi D.G."/>
            <person name="Jeon C.O."/>
        </authorList>
    </citation>
    <scope>NUCLEOTIDE SEQUENCE [LARGE SCALE GENOMIC DNA]</scope>
    <source>
        <strain evidence="1 2">J2-16</strain>
    </source>
</reference>
<sequence>MSKIHHLCREQIIGTDLQTAWDFISSPQNLDRITPDDMDFEIVSKLPEQMYDGLLIEYRVGIPILGKQTWLTELKHIREQHSFVDEQRIGPYKLWYHYHEITKVKGGVRFSDQVSYVMPLGPLGAIARAIYVKNELRRIFDYRQQAMARHLISD</sequence>
<evidence type="ECO:0000313" key="1">
    <source>
        <dbReference type="EMBL" id="WPJ97387.1"/>
    </source>
</evidence>
<dbReference type="InterPro" id="IPR023393">
    <property type="entry name" value="START-like_dom_sf"/>
</dbReference>
<dbReference type="RefSeq" id="WP_319834231.1">
    <property type="nucleotide sequence ID" value="NZ_CP138858.1"/>
</dbReference>
<dbReference type="Proteomes" id="UP001324993">
    <property type="component" value="Chromosome"/>
</dbReference>
<gene>
    <name evidence="1" type="ORF">SH580_06650</name>
</gene>
<dbReference type="CDD" id="cd07820">
    <property type="entry name" value="SRPBCC_3"/>
    <property type="match status" value="1"/>
</dbReference>
<proteinExistence type="predicted"/>
<protein>
    <submittedName>
        <fullName evidence="1">SRPBCC family protein</fullName>
    </submittedName>
</protein>